<name>A0A7M5UZK9_9CNID</name>
<keyword evidence="1" id="KW-0812">Transmembrane</keyword>
<proteinExistence type="inferred from homology"/>
<feature type="compositionally biased region" description="Basic and acidic residues" evidence="8">
    <location>
        <begin position="30"/>
        <end position="42"/>
    </location>
</feature>
<dbReference type="EnsemblMetazoa" id="CLYHEMT001014.1">
    <property type="protein sequence ID" value="CLYHEMP001014.1"/>
    <property type="gene ID" value="CLYHEMG001014"/>
</dbReference>
<evidence type="ECO:0000256" key="4">
    <source>
        <dbReference type="ARBA" id="ARBA00034697"/>
    </source>
</evidence>
<accession>A0A7M5UZK9</accession>
<feature type="compositionally biased region" description="Basic and acidic residues" evidence="8">
    <location>
        <begin position="432"/>
        <end position="465"/>
    </location>
</feature>
<feature type="chain" id="PRO_5029504847" description="PAT complex subunit CCDC47" evidence="9">
    <location>
        <begin position="22"/>
        <end position="481"/>
    </location>
</feature>
<comment type="subcellular location">
    <subcellularLocation>
        <location evidence="4">Rough endoplasmic reticulum membrane</location>
        <topology evidence="4">Single-pass type I membrane protein</topology>
    </subcellularLocation>
</comment>
<keyword evidence="9" id="KW-0732">Signal</keyword>
<evidence type="ECO:0000313" key="10">
    <source>
        <dbReference type="EnsemblMetazoa" id="CLYHEMP001014.1"/>
    </source>
</evidence>
<sequence>MWCDNRLLLFGVLLLTFLVQAHITAAANSKEDEFAEFDRDPDAQEEEDDTEADVEEVEQNSVNNDDFNDENEFDKGGKEEKSEDQQEHEEQDEFDPFTDEEEFEGYNKDRMPKAKAPAGGPGLKITKVPVHLRAGWQAFYLELVTLAGILVYAANFFTGKSKNSKLATAWFKAHKPLLEQHFSIVGDDGMSKEPQSGVLVKESESVYTLWCTGRQYCEGMLVELRLLKRHDLVSVMAQMMRPKSELIKVTVYMDDEDMDNFVFALLPKKQAAKYQKELQDLSYFCGDKKSAERFNLQNHSVLSESGEVTDFILSQQVCNIIKKNEECFESLHFSDQFVGPKKDETEETEGSNKLKKPKKVLLFEFKIPGNGRTKVASMGATEQLVKMVLFFIDRVKSLRLGQQARSKSDKKRREVEQSFSKQSHAQRQEAAQMRREEKIRAEKERLMAEEDPEKQRKMEEQMTKRDAKKRNPKVKSLKVRM</sequence>
<reference evidence="10" key="1">
    <citation type="submission" date="2021-01" db="UniProtKB">
        <authorList>
            <consortium name="EnsemblMetazoa"/>
        </authorList>
    </citation>
    <scope>IDENTIFICATION</scope>
</reference>
<keyword evidence="11" id="KW-1185">Reference proteome</keyword>
<organism evidence="10 11">
    <name type="scientific">Clytia hemisphaerica</name>
    <dbReference type="NCBI Taxonomy" id="252671"/>
    <lineage>
        <taxon>Eukaryota</taxon>
        <taxon>Metazoa</taxon>
        <taxon>Cnidaria</taxon>
        <taxon>Hydrozoa</taxon>
        <taxon>Hydroidolina</taxon>
        <taxon>Leptothecata</taxon>
        <taxon>Obeliida</taxon>
        <taxon>Clytiidae</taxon>
        <taxon>Clytia</taxon>
    </lineage>
</organism>
<feature type="compositionally biased region" description="Basic residues" evidence="8">
    <location>
        <begin position="466"/>
        <end position="481"/>
    </location>
</feature>
<protein>
    <recommendedName>
        <fullName evidence="6">PAT complex subunit CCDC47</fullName>
    </recommendedName>
    <alternativeName>
        <fullName evidence="7">Coiled-coil domain-containing protein 47</fullName>
    </alternativeName>
</protein>
<dbReference type="PANTHER" id="PTHR12883:SF0">
    <property type="entry name" value="PAT COMPLEX SUBUNIT CCDC47"/>
    <property type="match status" value="1"/>
</dbReference>
<dbReference type="GO" id="GO:0005509">
    <property type="term" value="F:calcium ion binding"/>
    <property type="evidence" value="ECO:0007669"/>
    <property type="project" value="InterPro"/>
</dbReference>
<evidence type="ECO:0000256" key="8">
    <source>
        <dbReference type="SAM" id="MobiDB-lite"/>
    </source>
</evidence>
<dbReference type="GO" id="GO:0032469">
    <property type="term" value="P:endoplasmic reticulum calcium ion homeostasis"/>
    <property type="evidence" value="ECO:0007669"/>
    <property type="project" value="InterPro"/>
</dbReference>
<keyword evidence="2" id="KW-1133">Transmembrane helix</keyword>
<evidence type="ECO:0000256" key="9">
    <source>
        <dbReference type="SAM" id="SignalP"/>
    </source>
</evidence>
<comment type="similarity">
    <text evidence="5">Belongs to the CCDC47 family.</text>
</comment>
<dbReference type="Pfam" id="PF07946">
    <property type="entry name" value="CCDC47"/>
    <property type="match status" value="1"/>
</dbReference>
<feature type="compositionally biased region" description="Acidic residues" evidence="8">
    <location>
        <begin position="86"/>
        <end position="104"/>
    </location>
</feature>
<feature type="region of interest" description="Disordered" evidence="8">
    <location>
        <begin position="30"/>
        <end position="105"/>
    </location>
</feature>
<evidence type="ECO:0000256" key="3">
    <source>
        <dbReference type="ARBA" id="ARBA00023136"/>
    </source>
</evidence>
<evidence type="ECO:0000313" key="11">
    <source>
        <dbReference type="Proteomes" id="UP000594262"/>
    </source>
</evidence>
<keyword evidence="3" id="KW-0472">Membrane</keyword>
<feature type="compositionally biased region" description="Basic and acidic residues" evidence="8">
    <location>
        <begin position="73"/>
        <end position="85"/>
    </location>
</feature>
<evidence type="ECO:0000256" key="6">
    <source>
        <dbReference type="ARBA" id="ARBA00034875"/>
    </source>
</evidence>
<dbReference type="OrthoDB" id="10039147at2759"/>
<evidence type="ECO:0000256" key="1">
    <source>
        <dbReference type="ARBA" id="ARBA00022692"/>
    </source>
</evidence>
<evidence type="ECO:0000256" key="5">
    <source>
        <dbReference type="ARBA" id="ARBA00034746"/>
    </source>
</evidence>
<dbReference type="PANTHER" id="PTHR12883">
    <property type="entry name" value="ADIPOCYTE-SPECIFIC PROTEIN 4-RELATED"/>
    <property type="match status" value="1"/>
</dbReference>
<evidence type="ECO:0000256" key="7">
    <source>
        <dbReference type="ARBA" id="ARBA00034902"/>
    </source>
</evidence>
<evidence type="ECO:0000256" key="2">
    <source>
        <dbReference type="ARBA" id="ARBA00022989"/>
    </source>
</evidence>
<dbReference type="Proteomes" id="UP000594262">
    <property type="component" value="Unplaced"/>
</dbReference>
<dbReference type="GO" id="GO:0030867">
    <property type="term" value="C:rough endoplasmic reticulum membrane"/>
    <property type="evidence" value="ECO:0007669"/>
    <property type="project" value="UniProtKB-SubCell"/>
</dbReference>
<dbReference type="AlphaFoldDB" id="A0A7M5UZK9"/>
<feature type="compositionally biased region" description="Acidic residues" evidence="8">
    <location>
        <begin position="43"/>
        <end position="58"/>
    </location>
</feature>
<dbReference type="RefSeq" id="XP_066912253.1">
    <property type="nucleotide sequence ID" value="XM_067056152.1"/>
</dbReference>
<feature type="region of interest" description="Disordered" evidence="8">
    <location>
        <begin position="402"/>
        <end position="481"/>
    </location>
</feature>
<dbReference type="GeneID" id="136799448"/>
<feature type="signal peptide" evidence="9">
    <location>
        <begin position="1"/>
        <end position="21"/>
    </location>
</feature>
<dbReference type="InterPro" id="IPR012879">
    <property type="entry name" value="CCDC47"/>
</dbReference>